<sequence>MTFSLNKPVWARPFIKKLRHGAPLTEGDVQILIELARRTQRLEAGKDIVTESGQPRSIILILDGWACRYKILPDGRRMNTSVFLAGDLCEPFGVLPRFLDHGLASLTPIVFARILLSEIKALVRENPRIEEALWWDLLATNAIEREHMVSLGRRLAVERLGHVFCEFHLRLQMVGRTDGSSYDMPLTQSTLSDLFGLSLVQANRSVQELRQRGLISLRKRRLTIHDLEGLRELSSFDGTYLQTAVPNST</sequence>
<evidence type="ECO:0000259" key="4">
    <source>
        <dbReference type="PROSITE" id="PS51063"/>
    </source>
</evidence>
<evidence type="ECO:0000313" key="6">
    <source>
        <dbReference type="Proteomes" id="UP000192656"/>
    </source>
</evidence>
<dbReference type="GO" id="GO:0006355">
    <property type="term" value="P:regulation of DNA-templated transcription"/>
    <property type="evidence" value="ECO:0007669"/>
    <property type="project" value="InterPro"/>
</dbReference>
<keyword evidence="6" id="KW-1185">Reference proteome</keyword>
<reference evidence="5 6" key="1">
    <citation type="submission" date="2017-04" db="EMBL/GenBank/DDBJ databases">
        <authorList>
            <person name="Afonso C.L."/>
            <person name="Miller P.J."/>
            <person name="Scott M.A."/>
            <person name="Spackman E."/>
            <person name="Goraichik I."/>
            <person name="Dimitrov K.M."/>
            <person name="Suarez D.L."/>
            <person name="Swayne D.E."/>
        </authorList>
    </citation>
    <scope>NUCLEOTIDE SEQUENCE [LARGE SCALE GENOMIC DNA]</scope>
    <source>
        <strain evidence="5 6">CGMCC 1.10972</strain>
    </source>
</reference>
<keyword evidence="1" id="KW-0805">Transcription regulation</keyword>
<evidence type="ECO:0000256" key="2">
    <source>
        <dbReference type="ARBA" id="ARBA00023125"/>
    </source>
</evidence>
<dbReference type="SUPFAM" id="SSF51206">
    <property type="entry name" value="cAMP-binding domain-like"/>
    <property type="match status" value="1"/>
</dbReference>
<dbReference type="Gene3D" id="2.60.120.10">
    <property type="entry name" value="Jelly Rolls"/>
    <property type="match status" value="1"/>
</dbReference>
<keyword evidence="3" id="KW-0804">Transcription</keyword>
<evidence type="ECO:0000256" key="1">
    <source>
        <dbReference type="ARBA" id="ARBA00023015"/>
    </source>
</evidence>
<gene>
    <name evidence="5" type="ORF">SAMN06297251_11259</name>
</gene>
<dbReference type="PROSITE" id="PS51063">
    <property type="entry name" value="HTH_CRP_2"/>
    <property type="match status" value="1"/>
</dbReference>
<keyword evidence="5" id="KW-0808">Transferase</keyword>
<proteinExistence type="predicted"/>
<evidence type="ECO:0000313" key="5">
    <source>
        <dbReference type="EMBL" id="SMC91509.1"/>
    </source>
</evidence>
<dbReference type="Pfam" id="PF13545">
    <property type="entry name" value="HTH_Crp_2"/>
    <property type="match status" value="1"/>
</dbReference>
<dbReference type="RefSeq" id="WP_244556951.1">
    <property type="nucleotide sequence ID" value="NZ_FWXR01000012.1"/>
</dbReference>
<dbReference type="GO" id="GO:0003677">
    <property type="term" value="F:DNA binding"/>
    <property type="evidence" value="ECO:0007669"/>
    <property type="project" value="UniProtKB-KW"/>
</dbReference>
<keyword evidence="5" id="KW-0418">Kinase</keyword>
<dbReference type="InterPro" id="IPR014710">
    <property type="entry name" value="RmlC-like_jellyroll"/>
</dbReference>
<dbReference type="STRING" id="937218.SAMN06297251_11259"/>
<dbReference type="Proteomes" id="UP000192656">
    <property type="component" value="Unassembled WGS sequence"/>
</dbReference>
<dbReference type="EMBL" id="FWXR01000012">
    <property type="protein sequence ID" value="SMC91509.1"/>
    <property type="molecule type" value="Genomic_DNA"/>
</dbReference>
<dbReference type="GO" id="GO:0016301">
    <property type="term" value="F:kinase activity"/>
    <property type="evidence" value="ECO:0007669"/>
    <property type="project" value="UniProtKB-KW"/>
</dbReference>
<keyword evidence="2" id="KW-0238">DNA-binding</keyword>
<organism evidence="5 6">
    <name type="scientific">Fulvimarina manganoxydans</name>
    <dbReference type="NCBI Taxonomy" id="937218"/>
    <lineage>
        <taxon>Bacteria</taxon>
        <taxon>Pseudomonadati</taxon>
        <taxon>Pseudomonadota</taxon>
        <taxon>Alphaproteobacteria</taxon>
        <taxon>Hyphomicrobiales</taxon>
        <taxon>Aurantimonadaceae</taxon>
        <taxon>Fulvimarina</taxon>
    </lineage>
</organism>
<dbReference type="SUPFAM" id="SSF46785">
    <property type="entry name" value="Winged helix' DNA-binding domain"/>
    <property type="match status" value="1"/>
</dbReference>
<evidence type="ECO:0000256" key="3">
    <source>
        <dbReference type="ARBA" id="ARBA00023163"/>
    </source>
</evidence>
<dbReference type="CDD" id="cd00038">
    <property type="entry name" value="CAP_ED"/>
    <property type="match status" value="1"/>
</dbReference>
<dbReference type="InterPro" id="IPR018490">
    <property type="entry name" value="cNMP-bd_dom_sf"/>
</dbReference>
<dbReference type="InterPro" id="IPR000595">
    <property type="entry name" value="cNMP-bd_dom"/>
</dbReference>
<feature type="domain" description="HTH crp-type" evidence="4">
    <location>
        <begin position="154"/>
        <end position="228"/>
    </location>
</feature>
<dbReference type="InterPro" id="IPR036390">
    <property type="entry name" value="WH_DNA-bd_sf"/>
</dbReference>
<accession>A0A1W2D1X6</accession>
<dbReference type="SMART" id="SM00419">
    <property type="entry name" value="HTH_CRP"/>
    <property type="match status" value="1"/>
</dbReference>
<protein>
    <submittedName>
        <fullName evidence="5">cAMP-binding domain of CRP or a regulatory subunit of cAMP-dependent protein kinases</fullName>
    </submittedName>
</protein>
<dbReference type="InterPro" id="IPR012318">
    <property type="entry name" value="HTH_CRP"/>
</dbReference>
<dbReference type="AlphaFoldDB" id="A0A1W2D1X6"/>
<name>A0A1W2D1X6_9HYPH</name>